<keyword evidence="3" id="KW-1185">Reference proteome</keyword>
<comment type="caution">
    <text evidence="2">The sequence shown here is derived from an EMBL/GenBank/DDBJ whole genome shotgun (WGS) entry which is preliminary data.</text>
</comment>
<feature type="compositionally biased region" description="Polar residues" evidence="1">
    <location>
        <begin position="46"/>
        <end position="55"/>
    </location>
</feature>
<evidence type="ECO:0000313" key="3">
    <source>
        <dbReference type="Proteomes" id="UP000590647"/>
    </source>
</evidence>
<dbReference type="AlphaFoldDB" id="A0A7W9GYP1"/>
<sequence length="361" mass="39151">MAHRLTRTGSLLTPQPQGRHGQQGDEDHQEEDRYPHLPASGCVPSRQCSRSTPQDRTPGVKRAHPAQLPQGSYGLSVISLRFHADAGTPKHALHQPQQAQRPKRLCERATEQRLGRASQPPRAPVSVRPVVAGVDAMVAYVHCPLPPELQRVAVDPLRRPGGRLTQPRMPSASAWWVPLDPSTGPHAPRPPFASGRPEVCGAPRPGADAHSRRLSRLPSAAAAVQTRPRLMLCRFPILQPWAAATCLTRRGSCGWWAVLAFEPSCQYLRRRQDALSDIDVRVHSEASGAVVTTGQTAASLLLCAFTASPRTPWAIGVLDIRGAVVTGRPMRCESMRGTTWGWVAEEPAIPDLVPAGPPRSA</sequence>
<protein>
    <submittedName>
        <fullName evidence="2">Uncharacterized protein</fullName>
    </submittedName>
</protein>
<dbReference type="EMBL" id="JACHNE010000001">
    <property type="protein sequence ID" value="MBB5792188.1"/>
    <property type="molecule type" value="Genomic_DNA"/>
</dbReference>
<feature type="compositionally biased region" description="Basic and acidic residues" evidence="1">
    <location>
        <begin position="22"/>
        <end position="35"/>
    </location>
</feature>
<organism evidence="2 3">
    <name type="scientific">Streptomyces caelestis</name>
    <dbReference type="NCBI Taxonomy" id="36816"/>
    <lineage>
        <taxon>Bacteria</taxon>
        <taxon>Bacillati</taxon>
        <taxon>Actinomycetota</taxon>
        <taxon>Actinomycetes</taxon>
        <taxon>Kitasatosporales</taxon>
        <taxon>Streptomycetaceae</taxon>
        <taxon>Streptomyces</taxon>
    </lineage>
</organism>
<reference evidence="2 3" key="1">
    <citation type="submission" date="2020-08" db="EMBL/GenBank/DDBJ databases">
        <title>Sequencing the genomes of 1000 actinobacteria strains.</title>
        <authorList>
            <person name="Klenk H.-P."/>
        </authorList>
    </citation>
    <scope>NUCLEOTIDE SEQUENCE [LARGE SCALE GENOMIC DNA]</scope>
    <source>
        <strain evidence="2 3">DSM 40084</strain>
    </source>
</reference>
<feature type="region of interest" description="Disordered" evidence="1">
    <location>
        <begin position="1"/>
        <end position="68"/>
    </location>
</feature>
<gene>
    <name evidence="2" type="ORF">HDA41_000152</name>
</gene>
<evidence type="ECO:0000313" key="2">
    <source>
        <dbReference type="EMBL" id="MBB5792188.1"/>
    </source>
</evidence>
<accession>A0A7W9GYP1</accession>
<evidence type="ECO:0000256" key="1">
    <source>
        <dbReference type="SAM" id="MobiDB-lite"/>
    </source>
</evidence>
<name>A0A7W9GYP1_9ACTN</name>
<proteinExistence type="predicted"/>
<feature type="compositionally biased region" description="Polar residues" evidence="1">
    <location>
        <begin position="7"/>
        <end position="16"/>
    </location>
</feature>
<dbReference type="Proteomes" id="UP000590647">
    <property type="component" value="Unassembled WGS sequence"/>
</dbReference>